<evidence type="ECO:0000256" key="3">
    <source>
        <dbReference type="ARBA" id="ARBA00022771"/>
    </source>
</evidence>
<dbReference type="InterPro" id="IPR006045">
    <property type="entry name" value="Cupin_1"/>
</dbReference>
<comment type="caution">
    <text evidence="9">The sequence shown here is derived from an EMBL/GenBank/DDBJ whole genome shotgun (WGS) entry which is preliminary data.</text>
</comment>
<dbReference type="AlphaFoldDB" id="A0A6A1W302"/>
<keyword evidence="4" id="KW-0833">Ubl conjugation pathway</keyword>
<dbReference type="SUPFAM" id="SSF51182">
    <property type="entry name" value="RmlC-like cupins"/>
    <property type="match status" value="1"/>
</dbReference>
<name>A0A6A1W302_9ROSI</name>
<organism evidence="9 10">
    <name type="scientific">Morella rubra</name>
    <name type="common">Chinese bayberry</name>
    <dbReference type="NCBI Taxonomy" id="262757"/>
    <lineage>
        <taxon>Eukaryota</taxon>
        <taxon>Viridiplantae</taxon>
        <taxon>Streptophyta</taxon>
        <taxon>Embryophyta</taxon>
        <taxon>Tracheophyta</taxon>
        <taxon>Spermatophyta</taxon>
        <taxon>Magnoliopsida</taxon>
        <taxon>eudicotyledons</taxon>
        <taxon>Gunneridae</taxon>
        <taxon>Pentapetalae</taxon>
        <taxon>rosids</taxon>
        <taxon>fabids</taxon>
        <taxon>Fagales</taxon>
        <taxon>Myricaceae</taxon>
        <taxon>Morella</taxon>
    </lineage>
</organism>
<evidence type="ECO:0000256" key="4">
    <source>
        <dbReference type="ARBA" id="ARBA00022786"/>
    </source>
</evidence>
<evidence type="ECO:0000313" key="9">
    <source>
        <dbReference type="EMBL" id="KAB1219465.1"/>
    </source>
</evidence>
<feature type="domain" description="Cupin type-1" evidence="7">
    <location>
        <begin position="91"/>
        <end position="131"/>
    </location>
</feature>
<dbReference type="InterPro" id="IPR014710">
    <property type="entry name" value="RmlC-like_jellyroll"/>
</dbReference>
<dbReference type="EMBL" id="RXIC02000021">
    <property type="protein sequence ID" value="KAB1219465.1"/>
    <property type="molecule type" value="Genomic_DNA"/>
</dbReference>
<dbReference type="Gene3D" id="2.60.120.10">
    <property type="entry name" value="Jelly Rolls"/>
    <property type="match status" value="1"/>
</dbReference>
<evidence type="ECO:0000256" key="6">
    <source>
        <dbReference type="SAM" id="SignalP"/>
    </source>
</evidence>
<dbReference type="Pfam" id="PF12678">
    <property type="entry name" value="zf-rbx1"/>
    <property type="match status" value="1"/>
</dbReference>
<keyword evidence="3" id="KW-0863">Zinc-finger</keyword>
<keyword evidence="5" id="KW-0862">Zinc</keyword>
<dbReference type="OrthoDB" id="8062037at2759"/>
<dbReference type="InterPro" id="IPR011051">
    <property type="entry name" value="RmlC_Cupin_sf"/>
</dbReference>
<evidence type="ECO:0000256" key="2">
    <source>
        <dbReference type="ARBA" id="ARBA00022723"/>
    </source>
</evidence>
<keyword evidence="2" id="KW-0479">Metal-binding</keyword>
<dbReference type="PANTHER" id="PTHR31238">
    <property type="entry name" value="GERMIN-LIKE PROTEIN SUBFAMILY 3 MEMBER 3"/>
    <property type="match status" value="1"/>
</dbReference>
<keyword evidence="6" id="KW-0732">Signal</keyword>
<dbReference type="Gene3D" id="3.30.40.10">
    <property type="entry name" value="Zinc/RING finger domain, C3HC4 (zinc finger)"/>
    <property type="match status" value="1"/>
</dbReference>
<dbReference type="Pfam" id="PF00190">
    <property type="entry name" value="Cupin_1"/>
    <property type="match status" value="1"/>
</dbReference>
<feature type="chain" id="PRO_5025519777" evidence="6">
    <location>
        <begin position="28"/>
        <end position="210"/>
    </location>
</feature>
<evidence type="ECO:0000256" key="1">
    <source>
        <dbReference type="ARBA" id="ARBA00004906"/>
    </source>
</evidence>
<protein>
    <submittedName>
        <fullName evidence="9">Germin-like protein subfamily T member 2</fullName>
    </submittedName>
</protein>
<evidence type="ECO:0000313" key="10">
    <source>
        <dbReference type="Proteomes" id="UP000516437"/>
    </source>
</evidence>
<evidence type="ECO:0000256" key="5">
    <source>
        <dbReference type="ARBA" id="ARBA00022833"/>
    </source>
</evidence>
<accession>A0A6A1W302</accession>
<gene>
    <name evidence="9" type="ORF">CJ030_MR3G012261</name>
</gene>
<keyword evidence="10" id="KW-1185">Reference proteome</keyword>
<dbReference type="InterPro" id="IPR013083">
    <property type="entry name" value="Znf_RING/FYVE/PHD"/>
</dbReference>
<reference evidence="9 10" key="1">
    <citation type="journal article" date="2019" name="Plant Biotechnol. J.">
        <title>The red bayberry genome and genetic basis of sex determination.</title>
        <authorList>
            <person name="Jia H.M."/>
            <person name="Jia H.J."/>
            <person name="Cai Q.L."/>
            <person name="Wang Y."/>
            <person name="Zhao H.B."/>
            <person name="Yang W.F."/>
            <person name="Wang G.Y."/>
            <person name="Li Y.H."/>
            <person name="Zhan D.L."/>
            <person name="Shen Y.T."/>
            <person name="Niu Q.F."/>
            <person name="Chang L."/>
            <person name="Qiu J."/>
            <person name="Zhao L."/>
            <person name="Xie H.B."/>
            <person name="Fu W.Y."/>
            <person name="Jin J."/>
            <person name="Li X.W."/>
            <person name="Jiao Y."/>
            <person name="Zhou C.C."/>
            <person name="Tu T."/>
            <person name="Chai C.Y."/>
            <person name="Gao J.L."/>
            <person name="Fan L.J."/>
            <person name="van de Weg E."/>
            <person name="Wang J.Y."/>
            <person name="Gao Z.S."/>
        </authorList>
    </citation>
    <scope>NUCLEOTIDE SEQUENCE [LARGE SCALE GENOMIC DNA]</scope>
    <source>
        <tissue evidence="9">Leaves</tissue>
    </source>
</reference>
<evidence type="ECO:0000259" key="7">
    <source>
        <dbReference type="Pfam" id="PF00190"/>
    </source>
</evidence>
<sequence>MVTPSDSPFHLLSCLVVLLLLSLLSFAFDPNPLQDFCVADMSAPPLLNGFPCLALQVIFSERGNSLHEIIMTPPRCVNTANTFSVNLIAGNILSFLGLNTLGISMNRVDFARGGINPPHSHPRASETDYVAENPNIITGCEHHFHLSCILEWMERSDACPICDQMEVHLLFATKASQPGGIDVEQFFVLSVVIWQWPLDYFYLGESNIEK</sequence>
<dbReference type="SUPFAM" id="SSF57850">
    <property type="entry name" value="RING/U-box"/>
    <property type="match status" value="1"/>
</dbReference>
<dbReference type="Proteomes" id="UP000516437">
    <property type="component" value="Chromosome 3"/>
</dbReference>
<feature type="domain" description="Zinc finger RING-H2-type" evidence="8">
    <location>
        <begin position="133"/>
        <end position="162"/>
    </location>
</feature>
<evidence type="ECO:0000259" key="8">
    <source>
        <dbReference type="Pfam" id="PF12678"/>
    </source>
</evidence>
<comment type="pathway">
    <text evidence="1">Protein modification; protein ubiquitination.</text>
</comment>
<dbReference type="InterPro" id="IPR024766">
    <property type="entry name" value="Znf_RING_H2"/>
</dbReference>
<dbReference type="GO" id="GO:0008270">
    <property type="term" value="F:zinc ion binding"/>
    <property type="evidence" value="ECO:0007669"/>
    <property type="project" value="UniProtKB-KW"/>
</dbReference>
<feature type="signal peptide" evidence="6">
    <location>
        <begin position="1"/>
        <end position="27"/>
    </location>
</feature>
<proteinExistence type="predicted"/>